<dbReference type="Gene3D" id="3.30.750.24">
    <property type="entry name" value="STAS domain"/>
    <property type="match status" value="1"/>
</dbReference>
<feature type="region of interest" description="Disordered" evidence="1">
    <location>
        <begin position="1"/>
        <end position="29"/>
    </location>
</feature>
<dbReference type="Pfam" id="PF01740">
    <property type="entry name" value="STAS"/>
    <property type="match status" value="1"/>
</dbReference>
<dbReference type="PROSITE" id="PS50801">
    <property type="entry name" value="STAS"/>
    <property type="match status" value="1"/>
</dbReference>
<dbReference type="AlphaFoldDB" id="A0A1I2LDN1"/>
<dbReference type="RefSeq" id="WP_177246718.1">
    <property type="nucleotide sequence ID" value="NZ_FONG01000028.1"/>
</dbReference>
<organism evidence="3 4">
    <name type="scientific">Actinacidiphila alni</name>
    <dbReference type="NCBI Taxonomy" id="380248"/>
    <lineage>
        <taxon>Bacteria</taxon>
        <taxon>Bacillati</taxon>
        <taxon>Actinomycetota</taxon>
        <taxon>Actinomycetes</taxon>
        <taxon>Kitasatosporales</taxon>
        <taxon>Streptomycetaceae</taxon>
        <taxon>Actinacidiphila</taxon>
    </lineage>
</organism>
<reference evidence="3 4" key="1">
    <citation type="submission" date="2016-10" db="EMBL/GenBank/DDBJ databases">
        <authorList>
            <person name="de Groot N.N."/>
        </authorList>
    </citation>
    <scope>NUCLEOTIDE SEQUENCE [LARGE SCALE GENOMIC DNA]</scope>
    <source>
        <strain evidence="3 4">CGMCC 4.3510</strain>
    </source>
</reference>
<gene>
    <name evidence="3" type="ORF">SAMN05216251_12847</name>
</gene>
<dbReference type="InterPro" id="IPR002645">
    <property type="entry name" value="STAS_dom"/>
</dbReference>
<proteinExistence type="predicted"/>
<dbReference type="STRING" id="380248.SAMN05216251_12847"/>
<dbReference type="CDD" id="cd07043">
    <property type="entry name" value="STAS_anti-anti-sigma_factors"/>
    <property type="match status" value="1"/>
</dbReference>
<keyword evidence="4" id="KW-1185">Reference proteome</keyword>
<evidence type="ECO:0000256" key="1">
    <source>
        <dbReference type="SAM" id="MobiDB-lite"/>
    </source>
</evidence>
<protein>
    <submittedName>
        <fullName evidence="3">Anti-sigma B factor antagonist</fullName>
    </submittedName>
</protein>
<dbReference type="Proteomes" id="UP000199323">
    <property type="component" value="Unassembled WGS sequence"/>
</dbReference>
<name>A0A1I2LDN1_9ACTN</name>
<evidence type="ECO:0000259" key="2">
    <source>
        <dbReference type="PROSITE" id="PS50801"/>
    </source>
</evidence>
<dbReference type="EMBL" id="FONG01000028">
    <property type="protein sequence ID" value="SFF77355.1"/>
    <property type="molecule type" value="Genomic_DNA"/>
</dbReference>
<sequence>MDGRTGDSGSGRASQGTDNGAGRAGRSGERRTVVIAGAAELDWEGSQKFGAELQAAVDDGADTVVADLSGTVFADSTVLLGLLTAHTDLTARGGRLIISGPLAPPVRMLFKVTGVSEHVDYADSVDAAKAGTVRTSTPDPAS</sequence>
<feature type="domain" description="STAS" evidence="2">
    <location>
        <begin position="33"/>
        <end position="132"/>
    </location>
</feature>
<evidence type="ECO:0000313" key="3">
    <source>
        <dbReference type="EMBL" id="SFF77355.1"/>
    </source>
</evidence>
<dbReference type="InterPro" id="IPR036513">
    <property type="entry name" value="STAS_dom_sf"/>
</dbReference>
<dbReference type="SUPFAM" id="SSF52091">
    <property type="entry name" value="SpoIIaa-like"/>
    <property type="match status" value="1"/>
</dbReference>
<accession>A0A1I2LDN1</accession>
<evidence type="ECO:0000313" key="4">
    <source>
        <dbReference type="Proteomes" id="UP000199323"/>
    </source>
</evidence>